<evidence type="ECO:0000256" key="1">
    <source>
        <dbReference type="ARBA" id="ARBA00001961"/>
    </source>
</evidence>
<dbReference type="GO" id="GO:0031418">
    <property type="term" value="F:L-ascorbic acid binding"/>
    <property type="evidence" value="ECO:0007669"/>
    <property type="project" value="InterPro"/>
</dbReference>
<comment type="cofactor">
    <cofactor evidence="1">
        <name>L-ascorbate</name>
        <dbReference type="ChEBI" id="CHEBI:38290"/>
    </cofactor>
</comment>
<feature type="domain" description="Prolyl 4-hydroxylase alpha subunit" evidence="6">
    <location>
        <begin position="44"/>
        <end position="270"/>
    </location>
</feature>
<evidence type="ECO:0000256" key="2">
    <source>
        <dbReference type="ARBA" id="ARBA00022723"/>
    </source>
</evidence>
<protein>
    <recommendedName>
        <fullName evidence="6">Prolyl 4-hydroxylase alpha subunit domain-containing protein</fullName>
    </recommendedName>
</protein>
<dbReference type="OrthoDB" id="69177at2759"/>
<dbReference type="SMART" id="SM00702">
    <property type="entry name" value="P4Hc"/>
    <property type="match status" value="1"/>
</dbReference>
<evidence type="ECO:0000256" key="3">
    <source>
        <dbReference type="ARBA" id="ARBA00022964"/>
    </source>
</evidence>
<dbReference type="GO" id="GO:0005783">
    <property type="term" value="C:endoplasmic reticulum"/>
    <property type="evidence" value="ECO:0007669"/>
    <property type="project" value="TreeGrafter"/>
</dbReference>
<evidence type="ECO:0000313" key="8">
    <source>
        <dbReference type="Proteomes" id="UP000223968"/>
    </source>
</evidence>
<name>A0A2B7YCY3_9EURO</name>
<evidence type="ECO:0000256" key="4">
    <source>
        <dbReference type="ARBA" id="ARBA00023002"/>
    </source>
</evidence>
<dbReference type="Gene3D" id="2.60.120.620">
    <property type="entry name" value="q2cbj1_9rhob like domain"/>
    <property type="match status" value="1"/>
</dbReference>
<dbReference type="GO" id="GO:0004656">
    <property type="term" value="F:procollagen-proline 4-dioxygenase activity"/>
    <property type="evidence" value="ECO:0007669"/>
    <property type="project" value="TreeGrafter"/>
</dbReference>
<evidence type="ECO:0000259" key="6">
    <source>
        <dbReference type="SMART" id="SM00702"/>
    </source>
</evidence>
<dbReference type="Pfam" id="PF13640">
    <property type="entry name" value="2OG-FeII_Oxy_3"/>
    <property type="match status" value="1"/>
</dbReference>
<evidence type="ECO:0000256" key="5">
    <source>
        <dbReference type="ARBA" id="ARBA00023004"/>
    </source>
</evidence>
<dbReference type="PANTHER" id="PTHR10869">
    <property type="entry name" value="PROLYL 4-HYDROXYLASE ALPHA SUBUNIT"/>
    <property type="match status" value="1"/>
</dbReference>
<reference evidence="7 8" key="1">
    <citation type="submission" date="2017-10" db="EMBL/GenBank/DDBJ databases">
        <title>Comparative genomics in systemic dimorphic fungi from Ajellomycetaceae.</title>
        <authorList>
            <person name="Munoz J.F."/>
            <person name="Mcewen J.G."/>
            <person name="Clay O.K."/>
            <person name="Cuomo C.A."/>
        </authorList>
    </citation>
    <scope>NUCLEOTIDE SEQUENCE [LARGE SCALE GENOMIC DNA]</scope>
    <source>
        <strain evidence="7 8">UAMH5409</strain>
    </source>
</reference>
<keyword evidence="4" id="KW-0560">Oxidoreductase</keyword>
<keyword evidence="2" id="KW-0479">Metal-binding</keyword>
<dbReference type="PANTHER" id="PTHR10869:SF241">
    <property type="entry name" value="FE2OG DIOXYGENASE DOMAIN-CONTAINING PROTEIN"/>
    <property type="match status" value="1"/>
</dbReference>
<evidence type="ECO:0000313" key="7">
    <source>
        <dbReference type="EMBL" id="PGH18768.1"/>
    </source>
</evidence>
<dbReference type="InterPro" id="IPR044862">
    <property type="entry name" value="Pro_4_hyd_alph_FE2OG_OXY"/>
</dbReference>
<sequence length="278" mass="31838">MSSPNHPPPSWFPPDFLSTPAQNPSIQKIDFTKTKDALPEYKDHYALLISNLLTPEECEILIRAAEEPDPNTNIPKWEEALINVGNGKQARVTETRLSSRILWDWPWMAERILDRVRPFIQDDIGTLTDRPIVTGLGPPKRKETWRLSGLNHRLRFLRYHRGEYFRPHMDGCYVAPTEERSFFTLHLYLNGEPGRTTTDVEGMSEEEINALPLRGGATSFFTPVMASWDPRTFSVNPAAGSVLVFQQRNLAHSGDEVLQGTKYTLRSDIMYRKDEIVD</sequence>
<organism evidence="7 8">
    <name type="scientific">Helicocarpus griseus UAMH5409</name>
    <dbReference type="NCBI Taxonomy" id="1447875"/>
    <lineage>
        <taxon>Eukaryota</taxon>
        <taxon>Fungi</taxon>
        <taxon>Dikarya</taxon>
        <taxon>Ascomycota</taxon>
        <taxon>Pezizomycotina</taxon>
        <taxon>Eurotiomycetes</taxon>
        <taxon>Eurotiomycetidae</taxon>
        <taxon>Onygenales</taxon>
        <taxon>Ajellomycetaceae</taxon>
        <taxon>Helicocarpus</taxon>
    </lineage>
</organism>
<dbReference type="AlphaFoldDB" id="A0A2B7YCY3"/>
<comment type="caution">
    <text evidence="7">The sequence shown here is derived from an EMBL/GenBank/DDBJ whole genome shotgun (WGS) entry which is preliminary data.</text>
</comment>
<dbReference type="GO" id="GO:0005506">
    <property type="term" value="F:iron ion binding"/>
    <property type="evidence" value="ECO:0007669"/>
    <property type="project" value="InterPro"/>
</dbReference>
<dbReference type="STRING" id="1447875.A0A2B7YCY3"/>
<gene>
    <name evidence="7" type="ORF">AJ79_00181</name>
</gene>
<dbReference type="EMBL" id="PDNB01000002">
    <property type="protein sequence ID" value="PGH18768.1"/>
    <property type="molecule type" value="Genomic_DNA"/>
</dbReference>
<proteinExistence type="predicted"/>
<keyword evidence="8" id="KW-1185">Reference proteome</keyword>
<dbReference type="InterPro" id="IPR045054">
    <property type="entry name" value="P4HA-like"/>
</dbReference>
<keyword evidence="3" id="KW-0223">Dioxygenase</keyword>
<keyword evidence="5" id="KW-0408">Iron</keyword>
<accession>A0A2B7YCY3</accession>
<dbReference type="Proteomes" id="UP000223968">
    <property type="component" value="Unassembled WGS sequence"/>
</dbReference>
<dbReference type="InterPro" id="IPR006620">
    <property type="entry name" value="Pro_4_hyd_alph"/>
</dbReference>